<gene>
    <name evidence="1" type="ORF">BDV40DRAFT_145593</name>
</gene>
<protein>
    <submittedName>
        <fullName evidence="1">Uncharacterized protein</fullName>
    </submittedName>
</protein>
<dbReference type="AlphaFoldDB" id="A0A5N6UXN1"/>
<organism evidence="1 2">
    <name type="scientific">Aspergillus tamarii</name>
    <dbReference type="NCBI Taxonomy" id="41984"/>
    <lineage>
        <taxon>Eukaryota</taxon>
        <taxon>Fungi</taxon>
        <taxon>Dikarya</taxon>
        <taxon>Ascomycota</taxon>
        <taxon>Pezizomycotina</taxon>
        <taxon>Eurotiomycetes</taxon>
        <taxon>Eurotiomycetidae</taxon>
        <taxon>Eurotiales</taxon>
        <taxon>Aspergillaceae</taxon>
        <taxon>Aspergillus</taxon>
        <taxon>Aspergillus subgen. Circumdati</taxon>
    </lineage>
</organism>
<evidence type="ECO:0000313" key="1">
    <source>
        <dbReference type="EMBL" id="KAE8163190.1"/>
    </source>
</evidence>
<proteinExistence type="predicted"/>
<keyword evidence="2" id="KW-1185">Reference proteome</keyword>
<evidence type="ECO:0000313" key="2">
    <source>
        <dbReference type="Proteomes" id="UP000326950"/>
    </source>
</evidence>
<accession>A0A5N6UXN1</accession>
<sequence>MPQHSETGVSRVSCWPLSWLTVDLPALRILMSYETGPILLLTLETSSVDHLVMVGRHRHTHTHRERERERERERTNDARVSLCLNCLCVFTKRRNCGSTDDDRVVKGFSIFPMLLVGEIRGHSTRGTPLYPIIAIHAHWHEHPHCSRKNCLHR</sequence>
<name>A0A5N6UXN1_ASPTM</name>
<dbReference type="EMBL" id="ML738620">
    <property type="protein sequence ID" value="KAE8163190.1"/>
    <property type="molecule type" value="Genomic_DNA"/>
</dbReference>
<dbReference type="Proteomes" id="UP000326950">
    <property type="component" value="Unassembled WGS sequence"/>
</dbReference>
<reference evidence="1 2" key="1">
    <citation type="submission" date="2019-04" db="EMBL/GenBank/DDBJ databases">
        <title>Friends and foes A comparative genomics study of 23 Aspergillus species from section Flavi.</title>
        <authorList>
            <consortium name="DOE Joint Genome Institute"/>
            <person name="Kjaerbolling I."/>
            <person name="Vesth T."/>
            <person name="Frisvad J.C."/>
            <person name="Nybo J.L."/>
            <person name="Theobald S."/>
            <person name="Kildgaard S."/>
            <person name="Isbrandt T."/>
            <person name="Kuo A."/>
            <person name="Sato A."/>
            <person name="Lyhne E.K."/>
            <person name="Kogle M.E."/>
            <person name="Wiebenga A."/>
            <person name="Kun R.S."/>
            <person name="Lubbers R.J."/>
            <person name="Makela M.R."/>
            <person name="Barry K."/>
            <person name="Chovatia M."/>
            <person name="Clum A."/>
            <person name="Daum C."/>
            <person name="Haridas S."/>
            <person name="He G."/>
            <person name="LaButti K."/>
            <person name="Lipzen A."/>
            <person name="Mondo S."/>
            <person name="Riley R."/>
            <person name="Salamov A."/>
            <person name="Simmons B.A."/>
            <person name="Magnuson J.K."/>
            <person name="Henrissat B."/>
            <person name="Mortensen U.H."/>
            <person name="Larsen T.O."/>
            <person name="Devries R.P."/>
            <person name="Grigoriev I.V."/>
            <person name="Machida M."/>
            <person name="Baker S.E."/>
            <person name="Andersen M.R."/>
        </authorList>
    </citation>
    <scope>NUCLEOTIDE SEQUENCE [LARGE SCALE GENOMIC DNA]</scope>
    <source>
        <strain evidence="1 2">CBS 117626</strain>
    </source>
</reference>